<keyword evidence="1 3" id="KW-0479">Metal-binding</keyword>
<name>A0A103XNL2_CYNCS</name>
<evidence type="ECO:0000313" key="6">
    <source>
        <dbReference type="Proteomes" id="UP000243975"/>
    </source>
</evidence>
<dbReference type="OMA" id="VIRDGAW"/>
<dbReference type="InterPro" id="IPR026992">
    <property type="entry name" value="DIOX_N"/>
</dbReference>
<reference evidence="5 6" key="1">
    <citation type="journal article" date="2016" name="Sci. Rep.">
        <title>The genome sequence of the outbreeding globe artichoke constructed de novo incorporating a phase-aware low-pass sequencing strategy of F1 progeny.</title>
        <authorList>
            <person name="Scaglione D."/>
            <person name="Reyes-Chin-Wo S."/>
            <person name="Acquadro A."/>
            <person name="Froenicke L."/>
            <person name="Portis E."/>
            <person name="Beitel C."/>
            <person name="Tirone M."/>
            <person name="Mauro R."/>
            <person name="Lo Monaco A."/>
            <person name="Mauromicale G."/>
            <person name="Faccioli P."/>
            <person name="Cattivelli L."/>
            <person name="Rieseberg L."/>
            <person name="Michelmore R."/>
            <person name="Lanteri S."/>
        </authorList>
    </citation>
    <scope>NUCLEOTIDE SEQUENCE [LARGE SCALE GENOMIC DNA]</scope>
    <source>
        <strain evidence="5">2C</strain>
    </source>
</reference>
<comment type="similarity">
    <text evidence="3">Belongs to the iron/ascorbate-dependent oxidoreductase family.</text>
</comment>
<dbReference type="SUPFAM" id="SSF51197">
    <property type="entry name" value="Clavaminate synthase-like"/>
    <property type="match status" value="1"/>
</dbReference>
<sequence>MQQSPSPESYPPCFRQNHLSNQIHSNHVAEINHDREDPLPVIDLDRIDLRKLNEACTDWGIFRLINHGIPSSLLSELHEHTVRVFDLGYESKRNLFSSIPTSSISYFWGTPALTPAGDALYKPNTHHEKDDSKNYNWVEVEMTISIKEWTEFWILLEEYGAHQARVAKSVFDSMLRNLKLGEENECCLSPSTGILRVYRYPRCYSDNPPKVWGLDVHTDSSLVTILNQDEVGGLQINSEKDDAWIDAKPIPNTLLVHLGDMMQAISDDKYKSVKHRVKVHKDKERISIGYFVFPGDDYVIRSSIYEPFTYSDFRTQVQHDIKALGAKVGLSRFKLNKDNDF</sequence>
<dbReference type="Pfam" id="PF03171">
    <property type="entry name" value="2OG-FeII_Oxy"/>
    <property type="match status" value="1"/>
</dbReference>
<dbReference type="PROSITE" id="PS51471">
    <property type="entry name" value="FE2OG_OXY"/>
    <property type="match status" value="1"/>
</dbReference>
<dbReference type="GO" id="GO:0046872">
    <property type="term" value="F:metal ion binding"/>
    <property type="evidence" value="ECO:0007669"/>
    <property type="project" value="UniProtKB-KW"/>
</dbReference>
<protein>
    <submittedName>
        <fullName evidence="5">Isopenicillin N synthase</fullName>
    </submittedName>
</protein>
<dbReference type="EMBL" id="LEKV01004571">
    <property type="protein sequence ID" value="KVH94086.1"/>
    <property type="molecule type" value="Genomic_DNA"/>
</dbReference>
<dbReference type="Proteomes" id="UP000243975">
    <property type="component" value="Unassembled WGS sequence"/>
</dbReference>
<dbReference type="AlphaFoldDB" id="A0A103XNL2"/>
<dbReference type="Pfam" id="PF14226">
    <property type="entry name" value="DIOX_N"/>
    <property type="match status" value="1"/>
</dbReference>
<evidence type="ECO:0000313" key="5">
    <source>
        <dbReference type="EMBL" id="KVH94086.1"/>
    </source>
</evidence>
<evidence type="ECO:0000256" key="1">
    <source>
        <dbReference type="ARBA" id="ARBA00022723"/>
    </source>
</evidence>
<dbReference type="STRING" id="59895.A0A103XNL2"/>
<keyword evidence="6" id="KW-1185">Reference proteome</keyword>
<dbReference type="GO" id="GO:0016705">
    <property type="term" value="F:oxidoreductase activity, acting on paired donors, with incorporation or reduction of molecular oxygen"/>
    <property type="evidence" value="ECO:0007669"/>
    <property type="project" value="UniProtKB-ARBA"/>
</dbReference>
<gene>
    <name evidence="5" type="ORF">Ccrd_003855</name>
</gene>
<keyword evidence="2 3" id="KW-0408">Iron</keyword>
<dbReference type="Gene3D" id="2.60.120.330">
    <property type="entry name" value="B-lactam Antibiotic, Isopenicillin N Synthase, Chain"/>
    <property type="match status" value="1"/>
</dbReference>
<evidence type="ECO:0000259" key="4">
    <source>
        <dbReference type="PROSITE" id="PS51471"/>
    </source>
</evidence>
<keyword evidence="3" id="KW-0560">Oxidoreductase</keyword>
<dbReference type="InterPro" id="IPR027443">
    <property type="entry name" value="IPNS-like_sf"/>
</dbReference>
<feature type="domain" description="Fe2OG dioxygenase" evidence="4">
    <location>
        <begin position="190"/>
        <end position="294"/>
    </location>
</feature>
<dbReference type="PANTHER" id="PTHR47990">
    <property type="entry name" value="2-OXOGLUTARATE (2OG) AND FE(II)-DEPENDENT OXYGENASE SUPERFAMILY PROTEIN-RELATED"/>
    <property type="match status" value="1"/>
</dbReference>
<dbReference type="InterPro" id="IPR005123">
    <property type="entry name" value="Oxoglu/Fe-dep_dioxygenase_dom"/>
</dbReference>
<proteinExistence type="inferred from homology"/>
<accession>A0A103XNL2</accession>
<dbReference type="PRINTS" id="PR00682">
    <property type="entry name" value="IPNSYNTHASE"/>
</dbReference>
<dbReference type="InterPro" id="IPR050231">
    <property type="entry name" value="Iron_ascorbate_oxido_reductase"/>
</dbReference>
<organism evidence="5 6">
    <name type="scientific">Cynara cardunculus var. scolymus</name>
    <name type="common">Globe artichoke</name>
    <name type="synonym">Cynara scolymus</name>
    <dbReference type="NCBI Taxonomy" id="59895"/>
    <lineage>
        <taxon>Eukaryota</taxon>
        <taxon>Viridiplantae</taxon>
        <taxon>Streptophyta</taxon>
        <taxon>Embryophyta</taxon>
        <taxon>Tracheophyta</taxon>
        <taxon>Spermatophyta</taxon>
        <taxon>Magnoliopsida</taxon>
        <taxon>eudicotyledons</taxon>
        <taxon>Gunneridae</taxon>
        <taxon>Pentapetalae</taxon>
        <taxon>asterids</taxon>
        <taxon>campanulids</taxon>
        <taxon>Asterales</taxon>
        <taxon>Asteraceae</taxon>
        <taxon>Carduoideae</taxon>
        <taxon>Cardueae</taxon>
        <taxon>Carduinae</taxon>
        <taxon>Cynara</taxon>
    </lineage>
</organism>
<dbReference type="InterPro" id="IPR044861">
    <property type="entry name" value="IPNS-like_FE2OG_OXY"/>
</dbReference>
<dbReference type="Gramene" id="KVH94086">
    <property type="protein sequence ID" value="KVH94086"/>
    <property type="gene ID" value="Ccrd_003855"/>
</dbReference>
<evidence type="ECO:0000256" key="3">
    <source>
        <dbReference type="RuleBase" id="RU003682"/>
    </source>
</evidence>
<comment type="caution">
    <text evidence="5">The sequence shown here is derived from an EMBL/GenBank/DDBJ whole genome shotgun (WGS) entry which is preliminary data.</text>
</comment>
<evidence type="ECO:0000256" key="2">
    <source>
        <dbReference type="ARBA" id="ARBA00023004"/>
    </source>
</evidence>